<feature type="region of interest" description="Disordered" evidence="1">
    <location>
        <begin position="115"/>
        <end position="136"/>
    </location>
</feature>
<accession>A0A511FB75</accession>
<dbReference type="EMBL" id="BJVQ01000017">
    <property type="protein sequence ID" value="GEL46516.1"/>
    <property type="molecule type" value="Genomic_DNA"/>
</dbReference>
<name>A0A511FB75_9CELL</name>
<proteinExistence type="predicted"/>
<feature type="compositionally biased region" description="Basic and acidic residues" evidence="1">
    <location>
        <begin position="150"/>
        <end position="163"/>
    </location>
</feature>
<feature type="region of interest" description="Disordered" evidence="1">
    <location>
        <begin position="1"/>
        <end position="69"/>
    </location>
</feature>
<evidence type="ECO:0000313" key="3">
    <source>
        <dbReference type="Proteomes" id="UP000321723"/>
    </source>
</evidence>
<keyword evidence="3" id="KW-1185">Reference proteome</keyword>
<comment type="caution">
    <text evidence="2">The sequence shown here is derived from an EMBL/GenBank/DDBJ whole genome shotgun (WGS) entry which is preliminary data.</text>
</comment>
<reference evidence="2 3" key="1">
    <citation type="submission" date="2019-07" db="EMBL/GenBank/DDBJ databases">
        <title>Whole genome shotgun sequence of Cellulomonas hominis NBRC 16055.</title>
        <authorList>
            <person name="Hosoyama A."/>
            <person name="Uohara A."/>
            <person name="Ohji S."/>
            <person name="Ichikawa N."/>
        </authorList>
    </citation>
    <scope>NUCLEOTIDE SEQUENCE [LARGE SCALE GENOMIC DNA]</scope>
    <source>
        <strain evidence="2 3">NBRC 16055</strain>
    </source>
</reference>
<feature type="compositionally biased region" description="Basic and acidic residues" evidence="1">
    <location>
        <begin position="115"/>
        <end position="124"/>
    </location>
</feature>
<gene>
    <name evidence="2" type="ORF">CHO01_16320</name>
</gene>
<evidence type="ECO:0000256" key="1">
    <source>
        <dbReference type="SAM" id="MobiDB-lite"/>
    </source>
</evidence>
<dbReference type="AlphaFoldDB" id="A0A511FB75"/>
<sequence length="163" mass="17054">MRSHTHSARDWTGDGTDTSAELAGSLGNQQRARSSARLDDDRRGGQRSHQSGAGDDPVSGWNGTGRNLANEKADIGDAIEQVAMADRVRAINSVGEDGDRVATCGERGLVRRAFDPVGTSRDDNPFVGGNGTGELPGNILSVGGACPSAGDRDEIAHRTREEG</sequence>
<protein>
    <submittedName>
        <fullName evidence="2">Uncharacterized protein</fullName>
    </submittedName>
</protein>
<organism evidence="2 3">
    <name type="scientific">Cellulomonas hominis</name>
    <dbReference type="NCBI Taxonomy" id="156981"/>
    <lineage>
        <taxon>Bacteria</taxon>
        <taxon>Bacillati</taxon>
        <taxon>Actinomycetota</taxon>
        <taxon>Actinomycetes</taxon>
        <taxon>Micrococcales</taxon>
        <taxon>Cellulomonadaceae</taxon>
        <taxon>Cellulomonas</taxon>
    </lineage>
</organism>
<feature type="region of interest" description="Disordered" evidence="1">
    <location>
        <begin position="144"/>
        <end position="163"/>
    </location>
</feature>
<evidence type="ECO:0000313" key="2">
    <source>
        <dbReference type="EMBL" id="GEL46516.1"/>
    </source>
</evidence>
<dbReference type="Proteomes" id="UP000321723">
    <property type="component" value="Unassembled WGS sequence"/>
</dbReference>